<evidence type="ECO:0000256" key="3">
    <source>
        <dbReference type="ARBA" id="ARBA00022747"/>
    </source>
</evidence>
<evidence type="ECO:0000313" key="6">
    <source>
        <dbReference type="Proteomes" id="UP000008372"/>
    </source>
</evidence>
<accession>A0ABQ0I1Y1</accession>
<proteinExistence type="predicted"/>
<organism evidence="5 6">
    <name type="scientific">Paraglaciecola agarilytica NO2</name>
    <dbReference type="NCBI Taxonomy" id="1125747"/>
    <lineage>
        <taxon>Bacteria</taxon>
        <taxon>Pseudomonadati</taxon>
        <taxon>Pseudomonadota</taxon>
        <taxon>Gammaproteobacteria</taxon>
        <taxon>Alteromonadales</taxon>
        <taxon>Alteromonadaceae</taxon>
        <taxon>Paraglaciecola</taxon>
    </lineage>
</organism>
<dbReference type="EC" id="2.1.1.37" evidence="5"/>
<evidence type="ECO:0000313" key="5">
    <source>
        <dbReference type="EMBL" id="GAC03333.1"/>
    </source>
</evidence>
<reference evidence="5 6" key="1">
    <citation type="journal article" date="2014" name="Environ. Microbiol.">
        <title>Comparative genomics of the marine bacterial genus Glaciecola reveals the high degree of genomic diversity and genomic characteristic for cold adaptation.</title>
        <authorList>
            <person name="Qin Q.L."/>
            <person name="Xie B.B."/>
            <person name="Yu Y."/>
            <person name="Shu Y.L."/>
            <person name="Rong J.C."/>
            <person name="Zhang Y.J."/>
            <person name="Zhao D.L."/>
            <person name="Chen X.L."/>
            <person name="Zhang X.Y."/>
            <person name="Chen B."/>
            <person name="Zhou B.C."/>
            <person name="Zhang Y.Z."/>
        </authorList>
    </citation>
    <scope>NUCLEOTIDE SEQUENCE [LARGE SCALE GENOMIC DNA]</scope>
    <source>
        <strain evidence="5 6">NO2</strain>
    </source>
</reference>
<dbReference type="Pfam" id="PF00145">
    <property type="entry name" value="DNA_methylase"/>
    <property type="match status" value="1"/>
</dbReference>
<dbReference type="SUPFAM" id="SSF53335">
    <property type="entry name" value="S-adenosyl-L-methionine-dependent methyltransferases"/>
    <property type="match status" value="1"/>
</dbReference>
<evidence type="ECO:0000256" key="1">
    <source>
        <dbReference type="ARBA" id="ARBA00022603"/>
    </source>
</evidence>
<sequence length="470" mass="51694">MSDFITLACTPHKNAKRIFIEGQILARNGFVKGVTFTRTTTPQGIVLELDGTGPLKVVGKAVRGCQHKKPVIDVCNKDFAEFTGDAEQVQIHAEYGRVTIKVHTSEKRKAEREASFEKACNVGTLTEGTLCVGIGMSTLALHHGFKNAGYGIKTKWVADRARKYLDVAIRNNPAVTKDTKIINSALEMVELDEYSSVNICQFSLSCRGHSKSGKAKNKITLAEQHSKDAAGAYGLMKALDRINAAVYVSENVPEAQDSATYTLIKATLQALGYNVYEANLDSEQSGSIEERPRYWFVAISKGLAFNAESTIPSFPRPYAKLSEIMEPIAHDDGMWSDNTYLKEKAIRDAASGKGFKRQLVTGETESIGVINRLYAKRQSTPPMIVREDEMERLLTPKEHALAKQCDPMLVADTTFTTSHEGLGQGIDMKQGEGIAQFIGEAICNLVKRPRKQAQAQLNMYDLLFGDCLAA</sequence>
<dbReference type="GO" id="GO:0032259">
    <property type="term" value="P:methylation"/>
    <property type="evidence" value="ECO:0007669"/>
    <property type="project" value="UniProtKB-KW"/>
</dbReference>
<dbReference type="GO" id="GO:0003886">
    <property type="term" value="F:DNA (cytosine-5-)-methyltransferase activity"/>
    <property type="evidence" value="ECO:0007669"/>
    <property type="project" value="UniProtKB-EC"/>
</dbReference>
<keyword evidence="3" id="KW-0680">Restriction system</keyword>
<dbReference type="InterPro" id="IPR029063">
    <property type="entry name" value="SAM-dependent_MTases_sf"/>
</dbReference>
<comment type="catalytic activity">
    <reaction evidence="4">
        <text>a 2'-deoxycytidine in DNA + S-adenosyl-L-methionine = a 5-methyl-2'-deoxycytidine in DNA + S-adenosyl-L-homocysteine + H(+)</text>
        <dbReference type="Rhea" id="RHEA:13681"/>
        <dbReference type="Rhea" id="RHEA-COMP:11369"/>
        <dbReference type="Rhea" id="RHEA-COMP:11370"/>
        <dbReference type="ChEBI" id="CHEBI:15378"/>
        <dbReference type="ChEBI" id="CHEBI:57856"/>
        <dbReference type="ChEBI" id="CHEBI:59789"/>
        <dbReference type="ChEBI" id="CHEBI:85452"/>
        <dbReference type="ChEBI" id="CHEBI:85454"/>
        <dbReference type="EC" id="2.1.1.37"/>
    </reaction>
</comment>
<comment type="caution">
    <text evidence="5">The sequence shown here is derived from an EMBL/GenBank/DDBJ whole genome shotgun (WGS) entry which is preliminary data.</text>
</comment>
<dbReference type="EMBL" id="BAEK01000007">
    <property type="protein sequence ID" value="GAC03333.1"/>
    <property type="molecule type" value="Genomic_DNA"/>
</dbReference>
<keyword evidence="6" id="KW-1185">Reference proteome</keyword>
<dbReference type="RefSeq" id="WP_008302162.1">
    <property type="nucleotide sequence ID" value="NZ_BAEK01000007.1"/>
</dbReference>
<keyword evidence="1 5" id="KW-0489">Methyltransferase</keyword>
<gene>
    <name evidence="5" type="primary">dcm</name>
    <name evidence="5" type="ORF">GAGA_0468</name>
</gene>
<evidence type="ECO:0000256" key="4">
    <source>
        <dbReference type="ARBA" id="ARBA00047422"/>
    </source>
</evidence>
<dbReference type="Proteomes" id="UP000008372">
    <property type="component" value="Unassembled WGS sequence"/>
</dbReference>
<dbReference type="InterPro" id="IPR001525">
    <property type="entry name" value="C5_MeTfrase"/>
</dbReference>
<protein>
    <submittedName>
        <fullName evidence="5">DNA (Cytosine-5-)-methyltransferase</fullName>
        <ecNumber evidence="5">2.1.1.37</ecNumber>
    </submittedName>
</protein>
<dbReference type="Gene3D" id="3.40.50.150">
    <property type="entry name" value="Vaccinia Virus protein VP39"/>
    <property type="match status" value="1"/>
</dbReference>
<evidence type="ECO:0000256" key="2">
    <source>
        <dbReference type="ARBA" id="ARBA00022679"/>
    </source>
</evidence>
<keyword evidence="2 5" id="KW-0808">Transferase</keyword>
<name>A0ABQ0I1Y1_9ALTE</name>